<name>A0AAF0YEL8_9TREE</name>
<reference evidence="1" key="1">
    <citation type="submission" date="2023-10" db="EMBL/GenBank/DDBJ databases">
        <authorList>
            <person name="Noh H."/>
        </authorList>
    </citation>
    <scope>NUCLEOTIDE SEQUENCE</scope>
    <source>
        <strain evidence="1">DUCC4014</strain>
    </source>
</reference>
<dbReference type="GeneID" id="87811980"/>
<dbReference type="Proteomes" id="UP000827549">
    <property type="component" value="Chromosome 7"/>
</dbReference>
<evidence type="ECO:0000313" key="1">
    <source>
        <dbReference type="EMBL" id="WOO85315.1"/>
    </source>
</evidence>
<keyword evidence="2" id="KW-1185">Reference proteome</keyword>
<gene>
    <name evidence="1" type="ORF">LOC62_07G008816</name>
</gene>
<organism evidence="1 2">
    <name type="scientific">Vanrija pseudolonga</name>
    <dbReference type="NCBI Taxonomy" id="143232"/>
    <lineage>
        <taxon>Eukaryota</taxon>
        <taxon>Fungi</taxon>
        <taxon>Dikarya</taxon>
        <taxon>Basidiomycota</taxon>
        <taxon>Agaricomycotina</taxon>
        <taxon>Tremellomycetes</taxon>
        <taxon>Trichosporonales</taxon>
        <taxon>Trichosporonaceae</taxon>
        <taxon>Vanrija</taxon>
    </lineage>
</organism>
<dbReference type="AlphaFoldDB" id="A0AAF0YEL8"/>
<dbReference type="EMBL" id="CP086720">
    <property type="protein sequence ID" value="WOO85315.1"/>
    <property type="molecule type" value="Genomic_DNA"/>
</dbReference>
<dbReference type="RefSeq" id="XP_062631341.1">
    <property type="nucleotide sequence ID" value="XM_062775357.1"/>
</dbReference>
<protein>
    <submittedName>
        <fullName evidence="1">Uncharacterized protein</fullName>
    </submittedName>
</protein>
<accession>A0AAF0YEL8</accession>
<proteinExistence type="predicted"/>
<sequence length="370" mass="39408">MVTDGLTLEPLGFNFRYDPVTDLLAFEGTGKDGSQSPFAAGANFTFSDDKGAPYTAVTKAGSVAIVRQSDGTAVPSVAFSDPALGQAISVSTVNKVIQVNASDSYGLLTTFVPSTPHTVFKDEATNRLYVPKPVTEPAFTYNVASGKYLSTGYDNFAYQNTDMGSPNAWVPVGIQPAAVATKAAYVSQLDVGSLTQQNYRSRTYAVFSDLYLSFDVTSYSTQVVYKDAAGQPLSTTKRYSVKIGSSTLGSSWFIEPLMDTYQTAYPSGFFRLQQNGLYLQATGSTVQAQPGKQPDYDSTANAGWGSPGGSDIWFLYPIASSSSTDLAEATGYKLVNRNSGLVLQAVNGSFVTVPNQISHNAQQAAVFTVV</sequence>
<evidence type="ECO:0000313" key="2">
    <source>
        <dbReference type="Proteomes" id="UP000827549"/>
    </source>
</evidence>